<organism evidence="8 9">
    <name type="scientific">Acinetobacter chinensis</name>
    <dbReference type="NCBI Taxonomy" id="2004650"/>
    <lineage>
        <taxon>Bacteria</taxon>
        <taxon>Pseudomonadati</taxon>
        <taxon>Pseudomonadota</taxon>
        <taxon>Gammaproteobacteria</taxon>
        <taxon>Moraxellales</taxon>
        <taxon>Moraxellaceae</taxon>
        <taxon>Acinetobacter</taxon>
    </lineage>
</organism>
<dbReference type="GO" id="GO:0009279">
    <property type="term" value="C:cell outer membrane"/>
    <property type="evidence" value="ECO:0007669"/>
    <property type="project" value="UniProtKB-SubCell"/>
</dbReference>
<feature type="domain" description="OmpA-like" evidence="7">
    <location>
        <begin position="149"/>
        <end position="271"/>
    </location>
</feature>
<evidence type="ECO:0000313" key="9">
    <source>
        <dbReference type="Proteomes" id="UP000263753"/>
    </source>
</evidence>
<dbReference type="Gene3D" id="3.30.1450.10">
    <property type="match status" value="1"/>
</dbReference>
<dbReference type="PANTHER" id="PTHR30329:SF21">
    <property type="entry name" value="LIPOPROTEIN YIAD-RELATED"/>
    <property type="match status" value="1"/>
</dbReference>
<dbReference type="Proteomes" id="UP000263753">
    <property type="component" value="Chromosome"/>
</dbReference>
<dbReference type="InterPro" id="IPR007450">
    <property type="entry name" value="BamE_dom"/>
</dbReference>
<evidence type="ECO:0000259" key="7">
    <source>
        <dbReference type="PROSITE" id="PS51123"/>
    </source>
</evidence>
<evidence type="ECO:0000256" key="3">
    <source>
        <dbReference type="ARBA" id="ARBA00023136"/>
    </source>
</evidence>
<evidence type="ECO:0000256" key="5">
    <source>
        <dbReference type="PROSITE-ProRule" id="PRU00473"/>
    </source>
</evidence>
<keyword evidence="4" id="KW-0998">Cell outer membrane</keyword>
<dbReference type="InterPro" id="IPR036737">
    <property type="entry name" value="OmpA-like_sf"/>
</dbReference>
<evidence type="ECO:0000256" key="1">
    <source>
        <dbReference type="ARBA" id="ARBA00004442"/>
    </source>
</evidence>
<dbReference type="PANTHER" id="PTHR30329">
    <property type="entry name" value="STATOR ELEMENT OF FLAGELLAR MOTOR COMPLEX"/>
    <property type="match status" value="1"/>
</dbReference>
<comment type="subcellular location">
    <subcellularLocation>
        <location evidence="1">Cell outer membrane</location>
    </subcellularLocation>
</comment>
<dbReference type="InterPro" id="IPR006664">
    <property type="entry name" value="OMP_bac"/>
</dbReference>
<evidence type="ECO:0000256" key="4">
    <source>
        <dbReference type="ARBA" id="ARBA00023237"/>
    </source>
</evidence>
<dbReference type="AlphaFoldDB" id="A0A3B7M6F8"/>
<protein>
    <submittedName>
        <fullName evidence="8">Outer membrane protein assembly factor BamE</fullName>
    </submittedName>
</protein>
<name>A0A3B7M6F8_9GAMM</name>
<dbReference type="Gene3D" id="3.30.1330.60">
    <property type="entry name" value="OmpA-like domain"/>
    <property type="match status" value="1"/>
</dbReference>
<evidence type="ECO:0000256" key="6">
    <source>
        <dbReference type="SAM" id="SignalP"/>
    </source>
</evidence>
<dbReference type="PROSITE" id="PS51123">
    <property type="entry name" value="OMPA_2"/>
    <property type="match status" value="1"/>
</dbReference>
<proteinExistence type="predicted"/>
<feature type="chain" id="PRO_5017811404" evidence="6">
    <location>
        <begin position="25"/>
        <end position="271"/>
    </location>
</feature>
<reference evidence="9" key="1">
    <citation type="submission" date="2018-09" db="EMBL/GenBank/DDBJ databases">
        <title>The complete genome of Acinetobacter sp. strain WCHAc010005.</title>
        <authorList>
            <person name="Hu Y."/>
            <person name="Long H."/>
            <person name="Feng Y."/>
            <person name="Zong Z."/>
        </authorList>
    </citation>
    <scope>NUCLEOTIDE SEQUENCE [LARGE SCALE GENOMIC DNA]</scope>
    <source>
        <strain evidence="9">WCHAc010005</strain>
    </source>
</reference>
<dbReference type="KEGG" id="achi:CDG60_17835"/>
<dbReference type="RefSeq" id="WP_087513625.1">
    <property type="nucleotide sequence ID" value="NZ_CP032134.1"/>
</dbReference>
<dbReference type="Pfam" id="PF00691">
    <property type="entry name" value="OmpA"/>
    <property type="match status" value="1"/>
</dbReference>
<dbReference type="PRINTS" id="PR01021">
    <property type="entry name" value="OMPADOMAIN"/>
</dbReference>
<dbReference type="Pfam" id="PF04355">
    <property type="entry name" value="BamE"/>
    <property type="match status" value="1"/>
</dbReference>
<accession>A0A3B7M6F8</accession>
<dbReference type="InterPro" id="IPR037873">
    <property type="entry name" value="BamE-like"/>
</dbReference>
<dbReference type="SUPFAM" id="SSF103088">
    <property type="entry name" value="OmpA-like"/>
    <property type="match status" value="1"/>
</dbReference>
<gene>
    <name evidence="8" type="primary">bamE</name>
    <name evidence="8" type="ORF">CDG60_17835</name>
</gene>
<evidence type="ECO:0000256" key="2">
    <source>
        <dbReference type="ARBA" id="ARBA00022729"/>
    </source>
</evidence>
<dbReference type="InterPro" id="IPR050330">
    <property type="entry name" value="Bact_OuterMem_StrucFunc"/>
</dbReference>
<dbReference type="NCBIfam" id="NF047726">
    <property type="entry name" value="AutTranAdhPGAsTpgA"/>
    <property type="match status" value="1"/>
</dbReference>
<dbReference type="InterPro" id="IPR006665">
    <property type="entry name" value="OmpA-like"/>
</dbReference>
<evidence type="ECO:0000313" key="8">
    <source>
        <dbReference type="EMBL" id="AXY58253.1"/>
    </source>
</evidence>
<dbReference type="EMBL" id="CP032134">
    <property type="protein sequence ID" value="AXY58253.1"/>
    <property type="molecule type" value="Genomic_DNA"/>
</dbReference>
<sequence>MKTVLTQLAGCALSLLAISTTASASEQLNLQMADESIHFPAVKKSYLDQVQRFEYDQVKRLDTGLNKDQIRYVLGHPHFSEGLFFVREWNYVLDIRVPETQNYKRCQLRIDFDKNYLAKAYYWKGEACQGLAQYGANSEPVATDALVADGLDVHAAQASVLFAFDRYDEAAVNRDFSRIEDIAAAIRASGSQKVLVTGYADQLGNFTYNQALSAQRADTVTYLLVQQGVQPGQIKVNANGSTRLYKACEGQTKSAQTVNCLAPNRRVNISW</sequence>
<keyword evidence="3 5" id="KW-0472">Membrane</keyword>
<feature type="signal peptide" evidence="6">
    <location>
        <begin position="1"/>
        <end position="24"/>
    </location>
</feature>
<dbReference type="CDD" id="cd07185">
    <property type="entry name" value="OmpA_C-like"/>
    <property type="match status" value="1"/>
</dbReference>
<keyword evidence="2 6" id="KW-0732">Signal</keyword>